<comment type="caution">
    <text evidence="10">The sequence shown here is derived from an EMBL/GenBank/DDBJ whole genome shotgun (WGS) entry which is preliminary data.</text>
</comment>
<dbReference type="Pfam" id="PF00270">
    <property type="entry name" value="DEAD"/>
    <property type="match status" value="1"/>
</dbReference>
<keyword evidence="3 6" id="KW-0347">Helicase</keyword>
<evidence type="ECO:0000256" key="6">
    <source>
        <dbReference type="RuleBase" id="RU000492"/>
    </source>
</evidence>
<dbReference type="PROSITE" id="PS51194">
    <property type="entry name" value="HELICASE_CTER"/>
    <property type="match status" value="1"/>
</dbReference>
<dbReference type="CDD" id="cd18787">
    <property type="entry name" value="SF2_C_DEAD"/>
    <property type="match status" value="1"/>
</dbReference>
<dbReference type="InterPro" id="IPR011545">
    <property type="entry name" value="DEAD/DEAH_box_helicase_dom"/>
</dbReference>
<organism evidence="10 11">
    <name type="scientific">Hesseltinella vesiculosa</name>
    <dbReference type="NCBI Taxonomy" id="101127"/>
    <lineage>
        <taxon>Eukaryota</taxon>
        <taxon>Fungi</taxon>
        <taxon>Fungi incertae sedis</taxon>
        <taxon>Mucoromycota</taxon>
        <taxon>Mucoromycotina</taxon>
        <taxon>Mucoromycetes</taxon>
        <taxon>Mucorales</taxon>
        <taxon>Cunninghamellaceae</taxon>
        <taxon>Hesseltinella</taxon>
    </lineage>
</organism>
<comment type="function">
    <text evidence="7">RNA helicase.</text>
</comment>
<evidence type="ECO:0000256" key="4">
    <source>
        <dbReference type="ARBA" id="ARBA00022840"/>
    </source>
</evidence>
<comment type="catalytic activity">
    <reaction evidence="7">
        <text>ATP + H2O = ADP + phosphate + H(+)</text>
        <dbReference type="Rhea" id="RHEA:13065"/>
        <dbReference type="ChEBI" id="CHEBI:15377"/>
        <dbReference type="ChEBI" id="CHEBI:15378"/>
        <dbReference type="ChEBI" id="CHEBI:30616"/>
        <dbReference type="ChEBI" id="CHEBI:43474"/>
        <dbReference type="ChEBI" id="CHEBI:456216"/>
        <dbReference type="EC" id="3.6.4.13"/>
    </reaction>
</comment>
<keyword evidence="4 6" id="KW-0067">ATP-binding</keyword>
<dbReference type="CDD" id="cd17956">
    <property type="entry name" value="DEADc_DDX51"/>
    <property type="match status" value="1"/>
</dbReference>
<dbReference type="EC" id="3.6.4.13" evidence="7"/>
<proteinExistence type="inferred from homology"/>
<evidence type="ECO:0000256" key="7">
    <source>
        <dbReference type="RuleBase" id="RU365068"/>
    </source>
</evidence>
<dbReference type="Gene3D" id="3.40.50.300">
    <property type="entry name" value="P-loop containing nucleotide triphosphate hydrolases"/>
    <property type="match status" value="2"/>
</dbReference>
<keyword evidence="5 7" id="KW-0694">RNA-binding</keyword>
<evidence type="ECO:0000259" key="9">
    <source>
        <dbReference type="PROSITE" id="PS51194"/>
    </source>
</evidence>
<comment type="domain">
    <text evidence="7">The Q motif is unique to and characteristic of the DEAD box family of RNA helicases and controls ATP binding and hydrolysis.</text>
</comment>
<keyword evidence="2 6" id="KW-0378">Hydrolase</keyword>
<reference evidence="10 11" key="1">
    <citation type="submission" date="2016-07" db="EMBL/GenBank/DDBJ databases">
        <title>Pervasive Adenine N6-methylation of Active Genes in Fungi.</title>
        <authorList>
            <consortium name="DOE Joint Genome Institute"/>
            <person name="Mondo S.J."/>
            <person name="Dannebaum R.O."/>
            <person name="Kuo R.C."/>
            <person name="Labutti K."/>
            <person name="Haridas S."/>
            <person name="Kuo A."/>
            <person name="Salamov A."/>
            <person name="Ahrendt S.R."/>
            <person name="Lipzen A."/>
            <person name="Sullivan W."/>
            <person name="Andreopoulos W.B."/>
            <person name="Clum A."/>
            <person name="Lindquist E."/>
            <person name="Daum C."/>
            <person name="Ramamoorthy G.K."/>
            <person name="Gryganskyi A."/>
            <person name="Culley D."/>
            <person name="Magnuson J.K."/>
            <person name="James T.Y."/>
            <person name="O'Malley M.A."/>
            <person name="Stajich J.E."/>
            <person name="Spatafora J.W."/>
            <person name="Visel A."/>
            <person name="Grigoriev I.V."/>
        </authorList>
    </citation>
    <scope>NUCLEOTIDE SEQUENCE [LARGE SCALE GENOMIC DNA]</scope>
    <source>
        <strain evidence="10 11">NRRL 3301</strain>
    </source>
</reference>
<dbReference type="GO" id="GO:0005524">
    <property type="term" value="F:ATP binding"/>
    <property type="evidence" value="ECO:0007669"/>
    <property type="project" value="UniProtKB-UniRule"/>
</dbReference>
<comment type="similarity">
    <text evidence="6">Belongs to the DEAD box helicase family.</text>
</comment>
<dbReference type="AlphaFoldDB" id="A0A1X2GHV9"/>
<dbReference type="GO" id="GO:0016787">
    <property type="term" value="F:hydrolase activity"/>
    <property type="evidence" value="ECO:0007669"/>
    <property type="project" value="UniProtKB-KW"/>
</dbReference>
<protein>
    <recommendedName>
        <fullName evidence="7">ATP-dependent RNA helicase</fullName>
        <ecNumber evidence="7">3.6.4.13</ecNumber>
    </recommendedName>
</protein>
<dbReference type="PROSITE" id="PS51192">
    <property type="entry name" value="HELICASE_ATP_BIND_1"/>
    <property type="match status" value="1"/>
</dbReference>
<dbReference type="Pfam" id="PF00271">
    <property type="entry name" value="Helicase_C"/>
    <property type="match status" value="1"/>
</dbReference>
<evidence type="ECO:0000259" key="8">
    <source>
        <dbReference type="PROSITE" id="PS51192"/>
    </source>
</evidence>
<dbReference type="GO" id="GO:0003723">
    <property type="term" value="F:RNA binding"/>
    <property type="evidence" value="ECO:0007669"/>
    <property type="project" value="UniProtKB-UniRule"/>
</dbReference>
<dbReference type="OrthoDB" id="3370at2759"/>
<name>A0A1X2GHV9_9FUNG</name>
<evidence type="ECO:0000313" key="10">
    <source>
        <dbReference type="EMBL" id="ORX54086.1"/>
    </source>
</evidence>
<dbReference type="PROSITE" id="PS00039">
    <property type="entry name" value="DEAD_ATP_HELICASE"/>
    <property type="match status" value="1"/>
</dbReference>
<dbReference type="InterPro" id="IPR027417">
    <property type="entry name" value="P-loop_NTPase"/>
</dbReference>
<dbReference type="InterPro" id="IPR014001">
    <property type="entry name" value="Helicase_ATP-bd"/>
</dbReference>
<dbReference type="SUPFAM" id="SSF52540">
    <property type="entry name" value="P-loop containing nucleoside triphosphate hydrolases"/>
    <property type="match status" value="1"/>
</dbReference>
<evidence type="ECO:0000256" key="2">
    <source>
        <dbReference type="ARBA" id="ARBA00022801"/>
    </source>
</evidence>
<dbReference type="PANTHER" id="PTHR24031">
    <property type="entry name" value="RNA HELICASE"/>
    <property type="match status" value="1"/>
</dbReference>
<dbReference type="GO" id="GO:0003724">
    <property type="term" value="F:RNA helicase activity"/>
    <property type="evidence" value="ECO:0007669"/>
    <property type="project" value="UniProtKB-EC"/>
</dbReference>
<evidence type="ECO:0000256" key="3">
    <source>
        <dbReference type="ARBA" id="ARBA00022806"/>
    </source>
</evidence>
<evidence type="ECO:0000313" key="11">
    <source>
        <dbReference type="Proteomes" id="UP000242146"/>
    </source>
</evidence>
<gene>
    <name evidence="10" type="ORF">DM01DRAFT_319635</name>
</gene>
<feature type="domain" description="Helicase ATP-binding" evidence="8">
    <location>
        <begin position="81"/>
        <end position="313"/>
    </location>
</feature>
<accession>A0A1X2GHV9</accession>
<dbReference type="STRING" id="101127.A0A1X2GHV9"/>
<dbReference type="InterPro" id="IPR000629">
    <property type="entry name" value="RNA-helicase_DEAD-box_CS"/>
</dbReference>
<keyword evidence="1 6" id="KW-0547">Nucleotide-binding</keyword>
<feature type="domain" description="Helicase C-terminal" evidence="9">
    <location>
        <begin position="346"/>
        <end position="500"/>
    </location>
</feature>
<dbReference type="SMART" id="SM00487">
    <property type="entry name" value="DEXDc"/>
    <property type="match status" value="1"/>
</dbReference>
<dbReference type="InterPro" id="IPR001650">
    <property type="entry name" value="Helicase_C-like"/>
</dbReference>
<dbReference type="EMBL" id="MCGT01000014">
    <property type="protein sequence ID" value="ORX54086.1"/>
    <property type="molecule type" value="Genomic_DNA"/>
</dbReference>
<sequence>MFPDFASQKQHTQEDIQILRNMGIPEWLLQPTVVDPEEACPLNQVGLSPRLIERCEEQGLANFFAVQMKVIPVFLRRQALYDSRHAPGDLCISAPTGSGKTMAYVLPIVDILSKRVVTRLRALIVLPTRDLVQQVKETFDAFVKGTNLKVGIAVGQHSYGHERSILVGNSSETLDGGVSKVDILIATPGRLMDHLKETPNFTLQHLRFLVIDEADRLLNQNYQDWLNHILSATRPPPLTDDTKKACISLKTNPFGVMASDAMAPSFIASRFNLPTTDLDLPKIPSVQKLLFSATLTKDPGKIASLHLVDPEYISVQGMDGTQQQYATPAGLKEHMTMCATAKKPVVLIYLLYQLKVKRGLCFTKSVESARQLRLLLDAYNKALPADQALVIVEYSSDLANSKRKALMKQFKDGQVDLMICSDLIGRGIDLDNVATVISYDIPLFMDKYIHRVGRTARAGRQGTAYTLVENKEGRYFKEMLRQAGHFQQLERLDIARQDLEPLEAGYQAAMDSLDQEQE</sequence>
<evidence type="ECO:0000256" key="1">
    <source>
        <dbReference type="ARBA" id="ARBA00022741"/>
    </source>
</evidence>
<evidence type="ECO:0000256" key="5">
    <source>
        <dbReference type="ARBA" id="ARBA00022884"/>
    </source>
</evidence>
<dbReference type="Proteomes" id="UP000242146">
    <property type="component" value="Unassembled WGS sequence"/>
</dbReference>
<dbReference type="SMART" id="SM00490">
    <property type="entry name" value="HELICc"/>
    <property type="match status" value="1"/>
</dbReference>
<keyword evidence="11" id="KW-1185">Reference proteome</keyword>